<organism evidence="2 3">
    <name type="scientific">Jiangella alba</name>
    <dbReference type="NCBI Taxonomy" id="561176"/>
    <lineage>
        <taxon>Bacteria</taxon>
        <taxon>Bacillati</taxon>
        <taxon>Actinomycetota</taxon>
        <taxon>Actinomycetes</taxon>
        <taxon>Jiangellales</taxon>
        <taxon>Jiangellaceae</taxon>
        <taxon>Jiangella</taxon>
    </lineage>
</organism>
<dbReference type="EMBL" id="FNUC01000004">
    <property type="protein sequence ID" value="SEF09008.1"/>
    <property type="molecule type" value="Genomic_DNA"/>
</dbReference>
<reference evidence="3" key="1">
    <citation type="submission" date="2016-10" db="EMBL/GenBank/DDBJ databases">
        <authorList>
            <person name="Varghese N."/>
            <person name="Submissions S."/>
        </authorList>
    </citation>
    <scope>NUCLEOTIDE SEQUENCE [LARGE SCALE GENOMIC DNA]</scope>
    <source>
        <strain evidence="3">DSM 45237</strain>
    </source>
</reference>
<dbReference type="RefSeq" id="WP_171906704.1">
    <property type="nucleotide sequence ID" value="NZ_FNUC01000004.1"/>
</dbReference>
<evidence type="ECO:0000313" key="2">
    <source>
        <dbReference type="EMBL" id="SEF09008.1"/>
    </source>
</evidence>
<proteinExistence type="predicted"/>
<dbReference type="AlphaFoldDB" id="A0A1H5P7P4"/>
<accession>A0A1H5P7P4</accession>
<dbReference type="STRING" id="561176.SAMN04488561_3737"/>
<sequence>MRFDRTVYDQLSDAEKAAYARAAAQDDEDETETDGIAREKAGREGLEIVEE</sequence>
<evidence type="ECO:0000313" key="3">
    <source>
        <dbReference type="Proteomes" id="UP000181980"/>
    </source>
</evidence>
<evidence type="ECO:0000256" key="1">
    <source>
        <dbReference type="SAM" id="MobiDB-lite"/>
    </source>
</evidence>
<gene>
    <name evidence="2" type="ORF">SAMN04488561_3737</name>
</gene>
<feature type="region of interest" description="Disordered" evidence="1">
    <location>
        <begin position="19"/>
        <end position="51"/>
    </location>
</feature>
<keyword evidence="3" id="KW-1185">Reference proteome</keyword>
<protein>
    <submittedName>
        <fullName evidence="2">Uncharacterized protein</fullName>
    </submittedName>
</protein>
<dbReference type="Proteomes" id="UP000181980">
    <property type="component" value="Unassembled WGS sequence"/>
</dbReference>
<name>A0A1H5P7P4_9ACTN</name>
<feature type="compositionally biased region" description="Basic and acidic residues" evidence="1">
    <location>
        <begin position="35"/>
        <end position="51"/>
    </location>
</feature>